<dbReference type="AlphaFoldDB" id="A0A1V2I7Z9"/>
<dbReference type="RefSeq" id="WP_076818827.1">
    <property type="nucleotide sequence ID" value="NZ_MOMC01000043.1"/>
</dbReference>
<proteinExistence type="predicted"/>
<keyword evidence="3" id="KW-1185">Reference proteome</keyword>
<dbReference type="InterPro" id="IPR006680">
    <property type="entry name" value="Amidohydro-rel"/>
</dbReference>
<sequence>MRRAWCRRVGRGGGEMARRWATVNGAAAYGAPDDLDVVAPGRLADLLVVDGDPVEDVSILSDSELSLLAVLKNGELVTDRLDELAAVPA</sequence>
<reference evidence="3" key="1">
    <citation type="submission" date="2016-10" db="EMBL/GenBank/DDBJ databases">
        <title>Frankia sp. NRRL B-16386 Genome sequencing.</title>
        <authorList>
            <person name="Ghodhbane-Gtari F."/>
            <person name="Swanson E."/>
            <person name="Gueddou A."/>
            <person name="Hezbri K."/>
            <person name="Ktari K."/>
            <person name="Nouioui I."/>
            <person name="Morris K."/>
            <person name="Simpson S."/>
            <person name="Abebe-Akele F."/>
            <person name="Thomas K."/>
            <person name="Gtari M."/>
            <person name="Tisa L.S."/>
        </authorList>
    </citation>
    <scope>NUCLEOTIDE SEQUENCE [LARGE SCALE GENOMIC DNA]</scope>
    <source>
        <strain evidence="3">NRRL B-16386</strain>
    </source>
</reference>
<gene>
    <name evidence="2" type="ORF">BL253_20650</name>
</gene>
<dbReference type="GO" id="GO:0016810">
    <property type="term" value="F:hydrolase activity, acting on carbon-nitrogen (but not peptide) bonds"/>
    <property type="evidence" value="ECO:0007669"/>
    <property type="project" value="InterPro"/>
</dbReference>
<dbReference type="Proteomes" id="UP000188929">
    <property type="component" value="Unassembled WGS sequence"/>
</dbReference>
<organism evidence="2 3">
    <name type="scientific">Pseudofrankia asymbiotica</name>
    <dbReference type="NCBI Taxonomy" id="1834516"/>
    <lineage>
        <taxon>Bacteria</taxon>
        <taxon>Bacillati</taxon>
        <taxon>Actinomycetota</taxon>
        <taxon>Actinomycetes</taxon>
        <taxon>Frankiales</taxon>
        <taxon>Frankiaceae</taxon>
        <taxon>Pseudofrankia</taxon>
    </lineage>
</organism>
<evidence type="ECO:0000313" key="2">
    <source>
        <dbReference type="EMBL" id="ONH28017.1"/>
    </source>
</evidence>
<dbReference type="Gene3D" id="2.30.40.10">
    <property type="entry name" value="Urease, subunit C, domain 1"/>
    <property type="match status" value="1"/>
</dbReference>
<feature type="domain" description="Amidohydrolase-related" evidence="1">
    <location>
        <begin position="12"/>
        <end position="76"/>
    </location>
</feature>
<dbReference type="InterPro" id="IPR011059">
    <property type="entry name" value="Metal-dep_hydrolase_composite"/>
</dbReference>
<accession>A0A1V2I7Z9</accession>
<protein>
    <recommendedName>
        <fullName evidence="1">Amidohydrolase-related domain-containing protein</fullName>
    </recommendedName>
</protein>
<dbReference type="SUPFAM" id="SSF51338">
    <property type="entry name" value="Composite domain of metallo-dependent hydrolases"/>
    <property type="match status" value="1"/>
</dbReference>
<evidence type="ECO:0000313" key="3">
    <source>
        <dbReference type="Proteomes" id="UP000188929"/>
    </source>
</evidence>
<name>A0A1V2I7Z9_9ACTN</name>
<dbReference type="Pfam" id="PF01979">
    <property type="entry name" value="Amidohydro_1"/>
    <property type="match status" value="1"/>
</dbReference>
<evidence type="ECO:0000259" key="1">
    <source>
        <dbReference type="Pfam" id="PF01979"/>
    </source>
</evidence>
<dbReference type="STRING" id="1834516.BL253_20650"/>
<comment type="caution">
    <text evidence="2">The sequence shown here is derived from an EMBL/GenBank/DDBJ whole genome shotgun (WGS) entry which is preliminary data.</text>
</comment>
<dbReference type="EMBL" id="MOMC01000043">
    <property type="protein sequence ID" value="ONH28017.1"/>
    <property type="molecule type" value="Genomic_DNA"/>
</dbReference>